<feature type="region of interest" description="Disordered" evidence="1">
    <location>
        <begin position="27"/>
        <end position="132"/>
    </location>
</feature>
<proteinExistence type="predicted"/>
<dbReference type="AlphaFoldDB" id="A0AAN9DF88"/>
<dbReference type="Proteomes" id="UP001364617">
    <property type="component" value="Unassembled WGS sequence"/>
</dbReference>
<evidence type="ECO:0000313" key="2">
    <source>
        <dbReference type="EMBL" id="KAK7172420.1"/>
    </source>
</evidence>
<sequence length="132" mass="14496">MEISNLNRSNDTLTNALHNVTQKYCRLQRSSESRGAGRLSKSTRRLISSLGSGAGGDPSADTSTVQPPSDLEPSTSQQPPSFEEPDESDHGSTLKNIMEDYKMNQLGPDPSSKHRQRKCENVQDQKVSQLHG</sequence>
<dbReference type="EMBL" id="JAYKXH010000004">
    <property type="protein sequence ID" value="KAK7172420.1"/>
    <property type="molecule type" value="Genomic_DNA"/>
</dbReference>
<reference evidence="2 3" key="1">
    <citation type="submission" date="2024-02" db="EMBL/GenBank/DDBJ databases">
        <title>Chromosome-level genome assembly of the Eurasian Minnow (Phoxinus phoxinus).</title>
        <authorList>
            <person name="Oriowo T.O."/>
            <person name="Martin S."/>
            <person name="Stange M."/>
            <person name="Chrysostomakis Y."/>
            <person name="Brown T."/>
            <person name="Winkler S."/>
            <person name="Kukowka S."/>
            <person name="Myers E.W."/>
            <person name="Bohne A."/>
        </authorList>
    </citation>
    <scope>NUCLEOTIDE SEQUENCE [LARGE SCALE GENOMIC DNA]</scope>
    <source>
        <strain evidence="2">ZFMK-TIS-60720</strain>
        <tissue evidence="2">Whole Organism</tissue>
    </source>
</reference>
<keyword evidence="3" id="KW-1185">Reference proteome</keyword>
<name>A0AAN9DF88_9TELE</name>
<comment type="caution">
    <text evidence="2">The sequence shown here is derived from an EMBL/GenBank/DDBJ whole genome shotgun (WGS) entry which is preliminary data.</text>
</comment>
<protein>
    <submittedName>
        <fullName evidence="2">Uncharacterized protein</fullName>
    </submittedName>
</protein>
<feature type="compositionally biased region" description="Basic and acidic residues" evidence="1">
    <location>
        <begin position="88"/>
        <end position="102"/>
    </location>
</feature>
<accession>A0AAN9DF88</accession>
<evidence type="ECO:0000313" key="3">
    <source>
        <dbReference type="Proteomes" id="UP001364617"/>
    </source>
</evidence>
<feature type="compositionally biased region" description="Polar residues" evidence="1">
    <location>
        <begin position="60"/>
        <end position="80"/>
    </location>
</feature>
<organism evidence="2 3">
    <name type="scientific">Phoxinus phoxinus</name>
    <name type="common">Eurasian minnow</name>
    <dbReference type="NCBI Taxonomy" id="58324"/>
    <lineage>
        <taxon>Eukaryota</taxon>
        <taxon>Metazoa</taxon>
        <taxon>Chordata</taxon>
        <taxon>Craniata</taxon>
        <taxon>Vertebrata</taxon>
        <taxon>Euteleostomi</taxon>
        <taxon>Actinopterygii</taxon>
        <taxon>Neopterygii</taxon>
        <taxon>Teleostei</taxon>
        <taxon>Ostariophysi</taxon>
        <taxon>Cypriniformes</taxon>
        <taxon>Leuciscidae</taxon>
        <taxon>Phoxininae</taxon>
        <taxon>Phoxinus</taxon>
    </lineage>
</organism>
<evidence type="ECO:0000256" key="1">
    <source>
        <dbReference type="SAM" id="MobiDB-lite"/>
    </source>
</evidence>
<gene>
    <name evidence="2" type="ORF">R3I93_004679</name>
</gene>